<gene>
    <name evidence="5" type="ORF">QJS10_CPA05g00659</name>
</gene>
<keyword evidence="6" id="KW-1185">Reference proteome</keyword>
<evidence type="ECO:0000313" key="6">
    <source>
        <dbReference type="Proteomes" id="UP001180020"/>
    </source>
</evidence>
<organism evidence="5 6">
    <name type="scientific">Acorus calamus</name>
    <name type="common">Sweet flag</name>
    <dbReference type="NCBI Taxonomy" id="4465"/>
    <lineage>
        <taxon>Eukaryota</taxon>
        <taxon>Viridiplantae</taxon>
        <taxon>Streptophyta</taxon>
        <taxon>Embryophyta</taxon>
        <taxon>Tracheophyta</taxon>
        <taxon>Spermatophyta</taxon>
        <taxon>Magnoliopsida</taxon>
        <taxon>Liliopsida</taxon>
        <taxon>Acoraceae</taxon>
        <taxon>Acorus</taxon>
    </lineage>
</organism>
<feature type="compositionally biased region" description="Acidic residues" evidence="3">
    <location>
        <begin position="11"/>
        <end position="32"/>
    </location>
</feature>
<name>A0AAV9EW06_ACOCL</name>
<evidence type="ECO:0000256" key="3">
    <source>
        <dbReference type="SAM" id="MobiDB-lite"/>
    </source>
</evidence>
<feature type="region of interest" description="Disordered" evidence="3">
    <location>
        <begin position="1"/>
        <end position="36"/>
    </location>
</feature>
<dbReference type="PANTHER" id="PTHR48024:SF9">
    <property type="entry name" value="UBP1-ASSOCIATED PROTEINS 1A-RELATED"/>
    <property type="match status" value="1"/>
</dbReference>
<protein>
    <recommendedName>
        <fullName evidence="4">RRM domain-containing protein</fullName>
    </recommendedName>
</protein>
<keyword evidence="1 2" id="KW-0694">RNA-binding</keyword>
<reference evidence="5" key="2">
    <citation type="submission" date="2023-06" db="EMBL/GenBank/DDBJ databases">
        <authorList>
            <person name="Ma L."/>
            <person name="Liu K.-W."/>
            <person name="Li Z."/>
            <person name="Hsiao Y.-Y."/>
            <person name="Qi Y."/>
            <person name="Fu T."/>
            <person name="Tang G."/>
            <person name="Zhang D."/>
            <person name="Sun W.-H."/>
            <person name="Liu D.-K."/>
            <person name="Li Y."/>
            <person name="Chen G.-Z."/>
            <person name="Liu X.-D."/>
            <person name="Liao X.-Y."/>
            <person name="Jiang Y.-T."/>
            <person name="Yu X."/>
            <person name="Hao Y."/>
            <person name="Huang J."/>
            <person name="Zhao X.-W."/>
            <person name="Ke S."/>
            <person name="Chen Y.-Y."/>
            <person name="Wu W.-L."/>
            <person name="Hsu J.-L."/>
            <person name="Lin Y.-F."/>
            <person name="Huang M.-D."/>
            <person name="Li C.-Y."/>
            <person name="Huang L."/>
            <person name="Wang Z.-W."/>
            <person name="Zhao X."/>
            <person name="Zhong W.-Y."/>
            <person name="Peng D.-H."/>
            <person name="Ahmad S."/>
            <person name="Lan S."/>
            <person name="Zhang J.-S."/>
            <person name="Tsai W.-C."/>
            <person name="Van De Peer Y."/>
            <person name="Liu Z.-J."/>
        </authorList>
    </citation>
    <scope>NUCLEOTIDE SEQUENCE</scope>
    <source>
        <strain evidence="5">CP</strain>
        <tissue evidence="5">Leaves</tissue>
    </source>
</reference>
<dbReference type="PROSITE" id="PS50102">
    <property type="entry name" value="RRM"/>
    <property type="match status" value="1"/>
</dbReference>
<feature type="compositionally biased region" description="Basic and acidic residues" evidence="3">
    <location>
        <begin position="175"/>
        <end position="188"/>
    </location>
</feature>
<feature type="region of interest" description="Disordered" evidence="3">
    <location>
        <begin position="158"/>
        <end position="196"/>
    </location>
</feature>
<feature type="domain" description="RRM" evidence="4">
    <location>
        <begin position="78"/>
        <end position="165"/>
    </location>
</feature>
<evidence type="ECO:0000313" key="5">
    <source>
        <dbReference type="EMBL" id="KAK1317786.1"/>
    </source>
</evidence>
<dbReference type="EMBL" id="JAUJYO010000005">
    <property type="protein sequence ID" value="KAK1317786.1"/>
    <property type="molecule type" value="Genomic_DNA"/>
</dbReference>
<dbReference type="SMART" id="SM00360">
    <property type="entry name" value="RRM"/>
    <property type="match status" value="1"/>
</dbReference>
<dbReference type="Proteomes" id="UP001180020">
    <property type="component" value="Unassembled WGS sequence"/>
</dbReference>
<dbReference type="Pfam" id="PF00076">
    <property type="entry name" value="RRM_1"/>
    <property type="match status" value="1"/>
</dbReference>
<proteinExistence type="predicted"/>
<evidence type="ECO:0000259" key="4">
    <source>
        <dbReference type="PROSITE" id="PS50102"/>
    </source>
</evidence>
<dbReference type="GO" id="GO:0005634">
    <property type="term" value="C:nucleus"/>
    <property type="evidence" value="ECO:0007669"/>
    <property type="project" value="TreeGrafter"/>
</dbReference>
<dbReference type="InterPro" id="IPR050886">
    <property type="entry name" value="RNA-binding_reg"/>
</dbReference>
<dbReference type="SUPFAM" id="SSF54928">
    <property type="entry name" value="RNA-binding domain, RBD"/>
    <property type="match status" value="1"/>
</dbReference>
<dbReference type="GO" id="GO:0003723">
    <property type="term" value="F:RNA binding"/>
    <property type="evidence" value="ECO:0007669"/>
    <property type="project" value="UniProtKB-UniRule"/>
</dbReference>
<reference evidence="5" key="1">
    <citation type="journal article" date="2023" name="Nat. Commun.">
        <title>Diploid and tetraploid genomes of Acorus and the evolution of monocots.</title>
        <authorList>
            <person name="Ma L."/>
            <person name="Liu K.W."/>
            <person name="Li Z."/>
            <person name="Hsiao Y.Y."/>
            <person name="Qi Y."/>
            <person name="Fu T."/>
            <person name="Tang G.D."/>
            <person name="Zhang D."/>
            <person name="Sun W.H."/>
            <person name="Liu D.K."/>
            <person name="Li Y."/>
            <person name="Chen G.Z."/>
            <person name="Liu X.D."/>
            <person name="Liao X.Y."/>
            <person name="Jiang Y.T."/>
            <person name="Yu X."/>
            <person name="Hao Y."/>
            <person name="Huang J."/>
            <person name="Zhao X.W."/>
            <person name="Ke S."/>
            <person name="Chen Y.Y."/>
            <person name="Wu W.L."/>
            <person name="Hsu J.L."/>
            <person name="Lin Y.F."/>
            <person name="Huang M.D."/>
            <person name="Li C.Y."/>
            <person name="Huang L."/>
            <person name="Wang Z.W."/>
            <person name="Zhao X."/>
            <person name="Zhong W.Y."/>
            <person name="Peng D.H."/>
            <person name="Ahmad S."/>
            <person name="Lan S."/>
            <person name="Zhang J.S."/>
            <person name="Tsai W.C."/>
            <person name="Van de Peer Y."/>
            <person name="Liu Z.J."/>
        </authorList>
    </citation>
    <scope>NUCLEOTIDE SEQUENCE</scope>
    <source>
        <strain evidence="5">CP</strain>
    </source>
</reference>
<evidence type="ECO:0000256" key="2">
    <source>
        <dbReference type="PROSITE-ProRule" id="PRU00176"/>
    </source>
</evidence>
<dbReference type="InterPro" id="IPR000504">
    <property type="entry name" value="RRM_dom"/>
</dbReference>
<dbReference type="InterPro" id="IPR035979">
    <property type="entry name" value="RBD_domain_sf"/>
</dbReference>
<dbReference type="InterPro" id="IPR012677">
    <property type="entry name" value="Nucleotide-bd_a/b_plait_sf"/>
</dbReference>
<comment type="caution">
    <text evidence="5">The sequence shown here is derived from an EMBL/GenBank/DDBJ whole genome shotgun (WGS) entry which is preliminary data.</text>
</comment>
<sequence>MAKKRKPLPEVDPEPPSEVEDEETSEDEEELPTMDSIRSLLEPFDKNQLIEILKTAALKDPSLLSRITDSAESEPGHRKIFVHGLGREVTSESLAEAFATYGEIENCNIVSDKATGRSKGYGFVTFATRRGAMKALKEPQKRIGGRTAMCQLASARPLRAGEGGGGGAPAGRPGADVRGRVDGPEREPNCGGGSGNRGGAAFVLCGVGGGVGD</sequence>
<accession>A0AAV9EW06</accession>
<dbReference type="PANTHER" id="PTHR48024">
    <property type="entry name" value="GEO13361P1-RELATED"/>
    <property type="match status" value="1"/>
</dbReference>
<dbReference type="Gene3D" id="3.30.70.330">
    <property type="match status" value="1"/>
</dbReference>
<dbReference type="AlphaFoldDB" id="A0AAV9EW06"/>
<evidence type="ECO:0000256" key="1">
    <source>
        <dbReference type="ARBA" id="ARBA00022884"/>
    </source>
</evidence>